<reference evidence="1 2" key="1">
    <citation type="submission" date="2019-01" db="EMBL/GenBank/DDBJ databases">
        <authorList>
            <person name="Sayadi A."/>
        </authorList>
    </citation>
    <scope>NUCLEOTIDE SEQUENCE [LARGE SCALE GENOMIC DNA]</scope>
</reference>
<dbReference type="OrthoDB" id="6772657at2759"/>
<evidence type="ECO:0000313" key="1">
    <source>
        <dbReference type="EMBL" id="VEN59694.1"/>
    </source>
</evidence>
<name>A0A653DI67_CALMS</name>
<proteinExistence type="predicted"/>
<evidence type="ECO:0000313" key="2">
    <source>
        <dbReference type="Proteomes" id="UP000410492"/>
    </source>
</evidence>
<gene>
    <name evidence="1" type="ORF">CALMAC_LOCUS17623</name>
</gene>
<feature type="non-terminal residue" evidence="1">
    <location>
        <position position="68"/>
    </location>
</feature>
<dbReference type="AlphaFoldDB" id="A0A653DI67"/>
<accession>A0A653DI67</accession>
<protein>
    <submittedName>
        <fullName evidence="1">Uncharacterized protein</fullName>
    </submittedName>
</protein>
<sequence length="68" mass="7672">MIVDRKHDNHREIKSVGSCEVVQSFVYLGSLIENSGSCENKALVAVTNLTKIWRDHNITRATKMSLVQ</sequence>
<keyword evidence="2" id="KW-1185">Reference proteome</keyword>
<organism evidence="1 2">
    <name type="scientific">Callosobruchus maculatus</name>
    <name type="common">Southern cowpea weevil</name>
    <name type="synonym">Pulse bruchid</name>
    <dbReference type="NCBI Taxonomy" id="64391"/>
    <lineage>
        <taxon>Eukaryota</taxon>
        <taxon>Metazoa</taxon>
        <taxon>Ecdysozoa</taxon>
        <taxon>Arthropoda</taxon>
        <taxon>Hexapoda</taxon>
        <taxon>Insecta</taxon>
        <taxon>Pterygota</taxon>
        <taxon>Neoptera</taxon>
        <taxon>Endopterygota</taxon>
        <taxon>Coleoptera</taxon>
        <taxon>Polyphaga</taxon>
        <taxon>Cucujiformia</taxon>
        <taxon>Chrysomeloidea</taxon>
        <taxon>Chrysomelidae</taxon>
        <taxon>Bruchinae</taxon>
        <taxon>Bruchini</taxon>
        <taxon>Callosobruchus</taxon>
    </lineage>
</organism>
<dbReference type="Proteomes" id="UP000410492">
    <property type="component" value="Unassembled WGS sequence"/>
</dbReference>
<dbReference type="EMBL" id="CAACVG010012133">
    <property type="protein sequence ID" value="VEN59694.1"/>
    <property type="molecule type" value="Genomic_DNA"/>
</dbReference>